<keyword evidence="4" id="KW-1185">Reference proteome</keyword>
<reference evidence="4 5" key="1">
    <citation type="journal article" date="2020" name="Nat. Food">
        <title>A phased Vanilla planifolia genome enables genetic improvement of flavour and production.</title>
        <authorList>
            <person name="Hasing T."/>
            <person name="Tang H."/>
            <person name="Brym M."/>
            <person name="Khazi F."/>
            <person name="Huang T."/>
            <person name="Chambers A.H."/>
        </authorList>
    </citation>
    <scope>NUCLEOTIDE SEQUENCE [LARGE SCALE GENOMIC DNA]</scope>
    <source>
        <tissue evidence="3">Leaf</tissue>
    </source>
</reference>
<evidence type="ECO:0000313" key="3">
    <source>
        <dbReference type="EMBL" id="KAG0453845.1"/>
    </source>
</evidence>
<accession>A0A835PHC1</accession>
<evidence type="ECO:0000313" key="5">
    <source>
        <dbReference type="Proteomes" id="UP000639772"/>
    </source>
</evidence>
<proteinExistence type="predicted"/>
<dbReference type="PANTHER" id="PTHR35486">
    <property type="entry name" value="EXPRESSED PROTEIN"/>
    <property type="match status" value="1"/>
</dbReference>
<dbReference type="Proteomes" id="UP000636800">
    <property type="component" value="Unassembled WGS sequence"/>
</dbReference>
<feature type="compositionally biased region" description="Polar residues" evidence="1">
    <location>
        <begin position="167"/>
        <end position="176"/>
    </location>
</feature>
<evidence type="ECO:0000256" key="1">
    <source>
        <dbReference type="SAM" id="MobiDB-lite"/>
    </source>
</evidence>
<dbReference type="EMBL" id="JADCNM010000014">
    <property type="protein sequence ID" value="KAG0453845.1"/>
    <property type="molecule type" value="Genomic_DNA"/>
</dbReference>
<comment type="caution">
    <text evidence="3">The sequence shown here is derived from an EMBL/GenBank/DDBJ whole genome shotgun (WGS) entry which is preliminary data.</text>
</comment>
<dbReference type="PANTHER" id="PTHR35486:SF1">
    <property type="entry name" value="OS02G0689500 PROTEIN"/>
    <property type="match status" value="1"/>
</dbReference>
<organism evidence="3 5">
    <name type="scientific">Vanilla planifolia</name>
    <name type="common">Vanilla</name>
    <dbReference type="NCBI Taxonomy" id="51239"/>
    <lineage>
        <taxon>Eukaryota</taxon>
        <taxon>Viridiplantae</taxon>
        <taxon>Streptophyta</taxon>
        <taxon>Embryophyta</taxon>
        <taxon>Tracheophyta</taxon>
        <taxon>Spermatophyta</taxon>
        <taxon>Magnoliopsida</taxon>
        <taxon>Liliopsida</taxon>
        <taxon>Asparagales</taxon>
        <taxon>Orchidaceae</taxon>
        <taxon>Vanilloideae</taxon>
        <taxon>Vanilleae</taxon>
        <taxon>Vanilla</taxon>
    </lineage>
</organism>
<feature type="region of interest" description="Disordered" evidence="1">
    <location>
        <begin position="120"/>
        <end position="201"/>
    </location>
</feature>
<dbReference type="AlphaFoldDB" id="A0A835PHC1"/>
<dbReference type="EMBL" id="JADCNL010000014">
    <property type="protein sequence ID" value="KAG0452791.1"/>
    <property type="molecule type" value="Genomic_DNA"/>
</dbReference>
<name>A0A835PHC1_VANPL</name>
<evidence type="ECO:0000313" key="2">
    <source>
        <dbReference type="EMBL" id="KAG0452791.1"/>
    </source>
</evidence>
<feature type="compositionally biased region" description="Basic and acidic residues" evidence="1">
    <location>
        <begin position="153"/>
        <end position="165"/>
    </location>
</feature>
<sequence>MKCRRHPFEVGVGVCASCLRERLVALIAEQNELAADDLPCRRLESYPSPSNPPHLSFPRSVSPYISHRRSLGSDYPAPNRRLSHFFSTPLVGSYSSFSVAEGDRKPRRSFSIWSAVFGHSRSDHSEPRSSSSWLSALKRKKKSRNLPTAAEHGMPHAKYEEERNHRQGSGYSSDSSPGRRFPAPTPMRSSAARRSCSGGSRGVSGFAVCLSPLVRPSPQCRRGGVDSGISSDIRLVGNHKTRLHASSGEPATLATNRSKKLADFAEAALAKIKREEKVDLL</sequence>
<protein>
    <submittedName>
        <fullName evidence="3">Uncharacterized protein</fullName>
    </submittedName>
</protein>
<feature type="compositionally biased region" description="Low complexity" evidence="1">
    <location>
        <begin position="188"/>
        <end position="198"/>
    </location>
</feature>
<gene>
    <name evidence="3" type="ORF">HPP92_025149</name>
    <name evidence="2" type="ORF">HPP92_025455</name>
</gene>
<dbReference type="OrthoDB" id="688025at2759"/>
<evidence type="ECO:0000313" key="4">
    <source>
        <dbReference type="Proteomes" id="UP000636800"/>
    </source>
</evidence>
<dbReference type="Proteomes" id="UP000639772">
    <property type="component" value="Unassembled WGS sequence"/>
</dbReference>